<reference evidence="3 4" key="1">
    <citation type="submission" date="2020-08" db="EMBL/GenBank/DDBJ databases">
        <authorList>
            <person name="Liu G."/>
            <person name="Sun C."/>
        </authorList>
    </citation>
    <scope>NUCLEOTIDE SEQUENCE [LARGE SCALE GENOMIC DNA]</scope>
    <source>
        <strain evidence="3 4">OT19</strain>
        <plasmid evidence="3 4">plas1</plasmid>
    </source>
</reference>
<dbReference type="InterPro" id="IPR050739">
    <property type="entry name" value="MFP"/>
</dbReference>
<evidence type="ECO:0000313" key="3">
    <source>
        <dbReference type="EMBL" id="QNE07160.1"/>
    </source>
</evidence>
<evidence type="ECO:0000313" key="4">
    <source>
        <dbReference type="Proteomes" id="UP000515297"/>
    </source>
</evidence>
<dbReference type="PANTHER" id="PTHR30386">
    <property type="entry name" value="MEMBRANE FUSION SUBUNIT OF EMRAB-TOLC MULTIDRUG EFFLUX PUMP"/>
    <property type="match status" value="1"/>
</dbReference>
<keyword evidence="2" id="KW-0472">Membrane</keyword>
<keyword evidence="1" id="KW-0175">Coiled coil</keyword>
<keyword evidence="3" id="KW-0614">Plasmid</keyword>
<protein>
    <submittedName>
        <fullName evidence="3">HlyD family efflux transporter periplasmic adaptor subunit</fullName>
    </submittedName>
</protein>
<dbReference type="Proteomes" id="UP000515297">
    <property type="component" value="Plasmid plas1"/>
</dbReference>
<accession>A0A7G6VZJ5</accession>
<feature type="coiled-coil region" evidence="1">
    <location>
        <begin position="160"/>
        <end position="187"/>
    </location>
</feature>
<name>A0A7G6VZJ5_9SPHN</name>
<keyword evidence="2" id="KW-1133">Transmembrane helix</keyword>
<keyword evidence="2" id="KW-0812">Transmembrane</keyword>
<dbReference type="EMBL" id="CP060053">
    <property type="protein sequence ID" value="QNE07160.1"/>
    <property type="molecule type" value="Genomic_DNA"/>
</dbReference>
<geneLocation type="plasmid" evidence="3 4">
    <name>plas1</name>
</geneLocation>
<dbReference type="AlphaFoldDB" id="A0A7G6VZJ5"/>
<gene>
    <name evidence="3" type="ORF">H4O24_19295</name>
</gene>
<organism evidence="3 4">
    <name type="scientific">Croceicoccus marinus</name>
    <dbReference type="NCBI Taxonomy" id="450378"/>
    <lineage>
        <taxon>Bacteria</taxon>
        <taxon>Pseudomonadati</taxon>
        <taxon>Pseudomonadota</taxon>
        <taxon>Alphaproteobacteria</taxon>
        <taxon>Sphingomonadales</taxon>
        <taxon>Erythrobacteraceae</taxon>
        <taxon>Croceicoccus</taxon>
    </lineage>
</organism>
<dbReference type="RefSeq" id="WP_185885905.1">
    <property type="nucleotide sequence ID" value="NZ_CP060053.1"/>
</dbReference>
<sequence>MPNAPSSHLDTLDVVALDMPEWVRKGLALRVIAVLAIVFVVPLFIPWRATVELPLSIVTSEPPRSVRIEGSGPIGSVTASAGQTVARGEILGRIGPLSDHRDVDRFDRAVQAIAGAQASALPKLATSGGALPPLSVGGEVQDAHAALAQAIDQLANYKAYDDAQSDLRSLTSELAEGERQLTLEREELVLLQQSVALASEKLERRETGAERGWVSKDSLGTARAELVDRELAVQRARQGLIERAARIEQLRLRIEGQRLAQQGSSGQLEDSVRQAANRAAGAIGAWRRAHELAAPVRGEVKFPQQMRVGQYLDAGSEFAVIVPRAKGVMAVGSAPDGTGGEIMKAAPVRIFVPGFPVSSFGYLEGRVLRTSDVSANGQYQLVVALDDGFRTNAGIELPIRNRALVNASVVVRETTLGEAIVSDIGDRIRLL</sequence>
<evidence type="ECO:0000256" key="2">
    <source>
        <dbReference type="SAM" id="Phobius"/>
    </source>
</evidence>
<feature type="transmembrane region" description="Helical" evidence="2">
    <location>
        <begin position="27"/>
        <end position="47"/>
    </location>
</feature>
<proteinExistence type="predicted"/>
<evidence type="ECO:0000256" key="1">
    <source>
        <dbReference type="SAM" id="Coils"/>
    </source>
</evidence>